<dbReference type="EMBL" id="AAXU02000001">
    <property type="protein sequence ID" value="EAZ80420.1"/>
    <property type="molecule type" value="Genomic_DNA"/>
</dbReference>
<dbReference type="AlphaFoldDB" id="A3HYT4"/>
<accession>A3HYT4</accession>
<keyword evidence="1" id="KW-0472">Membrane</keyword>
<dbReference type="STRING" id="388413.ALPR1_05840"/>
<gene>
    <name evidence="3" type="ORF">ALPR1_05840</name>
</gene>
<dbReference type="Proteomes" id="UP000003919">
    <property type="component" value="Chromosome"/>
</dbReference>
<name>A3HYT4_9BACT</name>
<protein>
    <recommendedName>
        <fullName evidence="2">DUF4350 domain-containing protein</fullName>
    </recommendedName>
</protein>
<comment type="caution">
    <text evidence="3">The sequence shown here is derived from an EMBL/GenBank/DDBJ whole genome shotgun (WGS) entry which is preliminary data.</text>
</comment>
<dbReference type="Pfam" id="PF14258">
    <property type="entry name" value="DUF4350"/>
    <property type="match status" value="1"/>
</dbReference>
<organism evidence="3 4">
    <name type="scientific">Algoriphagus machipongonensis</name>
    <dbReference type="NCBI Taxonomy" id="388413"/>
    <lineage>
        <taxon>Bacteria</taxon>
        <taxon>Pseudomonadati</taxon>
        <taxon>Bacteroidota</taxon>
        <taxon>Cytophagia</taxon>
        <taxon>Cytophagales</taxon>
        <taxon>Cyclobacteriaceae</taxon>
        <taxon>Algoriphagus</taxon>
    </lineage>
</organism>
<reference evidence="3 4" key="1">
    <citation type="journal article" date="2011" name="J. Bacteriol.">
        <title>Complete genome sequence of Algoriphagus sp. PR1, bacterial prey of a colony-forming choanoflagellate.</title>
        <authorList>
            <person name="Alegado R.A."/>
            <person name="Ferriera S."/>
            <person name="Nusbaum C."/>
            <person name="Young S.K."/>
            <person name="Zeng Q."/>
            <person name="Imamovic A."/>
            <person name="Fairclough S.R."/>
            <person name="King N."/>
        </authorList>
    </citation>
    <scope>NUCLEOTIDE SEQUENCE [LARGE SCALE GENOMIC DNA]</scope>
    <source>
        <strain evidence="3 4">PR1</strain>
    </source>
</reference>
<dbReference type="OrthoDB" id="1111222at2"/>
<evidence type="ECO:0000313" key="4">
    <source>
        <dbReference type="Proteomes" id="UP000003919"/>
    </source>
</evidence>
<evidence type="ECO:0000313" key="3">
    <source>
        <dbReference type="EMBL" id="EAZ80420.1"/>
    </source>
</evidence>
<evidence type="ECO:0000259" key="2">
    <source>
        <dbReference type="Pfam" id="PF14258"/>
    </source>
</evidence>
<evidence type="ECO:0000256" key="1">
    <source>
        <dbReference type="SAM" id="Phobius"/>
    </source>
</evidence>
<dbReference type="RefSeq" id="WP_008199052.1">
    <property type="nucleotide sequence ID" value="NZ_CM001023.1"/>
</dbReference>
<feature type="transmembrane region" description="Helical" evidence="1">
    <location>
        <begin position="264"/>
        <end position="282"/>
    </location>
</feature>
<proteinExistence type="predicted"/>
<dbReference type="EMBL" id="CM001023">
    <property type="protein sequence ID" value="EAZ80420.1"/>
    <property type="molecule type" value="Genomic_DNA"/>
</dbReference>
<keyword evidence="1" id="KW-1133">Transmembrane helix</keyword>
<keyword evidence="1" id="KW-0812">Transmembrane</keyword>
<dbReference type="InterPro" id="IPR025646">
    <property type="entry name" value="DUF4350"/>
</dbReference>
<feature type="domain" description="DUF4350" evidence="2">
    <location>
        <begin position="39"/>
        <end position="230"/>
    </location>
</feature>
<dbReference type="eggNOG" id="ENOG502Z8TX">
    <property type="taxonomic scope" value="Bacteria"/>
</dbReference>
<dbReference type="HOGENOM" id="CLU_036786_1_0_10"/>
<keyword evidence="4" id="KW-1185">Reference proteome</keyword>
<sequence length="407" mass="46735">MSQGQKIIMTVLSLLLLGILLLIYSSPAPLDWSPSYEQNDTRPLGAKVFYDLVQKHPGDWKDSTIPPFEAIEEIPDSATYVFINDYFSTDPDEFGHLLNWVRRGGHLFVSASGISKVLLDSLALREQVFPEAFEAERIYTLSLESPMNLSQPATFDQLHRGEYFEWGDTTQVQVLGKINDQNSLDPEESKPNFIQLREGNGLVTLHAFPEVFSNYFLLDQVNKSYTEQVLGTWDLDHPVLLDHYIKSGKISSSSPLYLVLSNRYLKAAYFTCWVLLLLWVVFEGKRKQKAIKLIRPPENKSLEFAKTISSIYLNQEDMTQLGQLQLSLFWYYCRTQFNLYEENREELAESLANKSGVSLIETQGLLKQLTLLETKEQLNQEDIQRINEFIEDFKSKQTHGRNLQPAG</sequence>